<reference evidence="2 3" key="1">
    <citation type="journal article" date="2021" name="Comput. Struct. Biotechnol. J.">
        <title>De novo genome assembly of the potent medicinal plant Rehmannia glutinosa using nanopore technology.</title>
        <authorList>
            <person name="Ma L."/>
            <person name="Dong C."/>
            <person name="Song C."/>
            <person name="Wang X."/>
            <person name="Zheng X."/>
            <person name="Niu Y."/>
            <person name="Chen S."/>
            <person name="Feng W."/>
        </authorList>
    </citation>
    <scope>NUCLEOTIDE SEQUENCE [LARGE SCALE GENOMIC DNA]</scope>
    <source>
        <strain evidence="2">DH-2019</strain>
    </source>
</reference>
<gene>
    <name evidence="2" type="ORF">DH2020_035250</name>
</gene>
<protein>
    <recommendedName>
        <fullName evidence="1">Endonuclease/exonuclease/phosphatase domain-containing protein</fullName>
    </recommendedName>
</protein>
<dbReference type="Gene3D" id="3.60.10.10">
    <property type="entry name" value="Endonuclease/exonuclease/phosphatase"/>
    <property type="match status" value="1"/>
</dbReference>
<dbReference type="InterPro" id="IPR005135">
    <property type="entry name" value="Endo/exonuclease/phosphatase"/>
</dbReference>
<dbReference type="Pfam" id="PF03372">
    <property type="entry name" value="Exo_endo_phos"/>
    <property type="match status" value="1"/>
</dbReference>
<evidence type="ECO:0000313" key="3">
    <source>
        <dbReference type="Proteomes" id="UP001318860"/>
    </source>
</evidence>
<evidence type="ECO:0000259" key="1">
    <source>
        <dbReference type="Pfam" id="PF03372"/>
    </source>
</evidence>
<evidence type="ECO:0000313" key="2">
    <source>
        <dbReference type="EMBL" id="KAK6131005.1"/>
    </source>
</evidence>
<sequence>MKACVWNCRGLGGPSTVSQLKEAWRFHLPDILCVCETKKKMAFVKTVCRNLKVGSNWHCVDPSGLSGGMLVCWKESIKVLQVISNSFCVEVECEYSIGLGSLWVVFVYASPDDQTRLGQWDFLVSAKQKWGDNWILGGDFNDIRCHEEKRGGNKRADSSFINFNNFISNMAMVEIPLVSGEFTWTNNRQKENFVEEKLDMFFGSSQWQLSYPTAKVFHNNLTSSDHCLLTLVAAPTTPKLKRRFAFDSRWLEKKDFRAQVERAWNLPVGATLMFQVHSRIRNCRIELLKWNRGGHEIQLQTRVAL</sequence>
<dbReference type="EMBL" id="JABTTQ020001496">
    <property type="protein sequence ID" value="KAK6131005.1"/>
    <property type="molecule type" value="Genomic_DNA"/>
</dbReference>
<comment type="caution">
    <text evidence="2">The sequence shown here is derived from an EMBL/GenBank/DDBJ whole genome shotgun (WGS) entry which is preliminary data.</text>
</comment>
<keyword evidence="3" id="KW-1185">Reference proteome</keyword>
<organism evidence="2 3">
    <name type="scientific">Rehmannia glutinosa</name>
    <name type="common">Chinese foxglove</name>
    <dbReference type="NCBI Taxonomy" id="99300"/>
    <lineage>
        <taxon>Eukaryota</taxon>
        <taxon>Viridiplantae</taxon>
        <taxon>Streptophyta</taxon>
        <taxon>Embryophyta</taxon>
        <taxon>Tracheophyta</taxon>
        <taxon>Spermatophyta</taxon>
        <taxon>Magnoliopsida</taxon>
        <taxon>eudicotyledons</taxon>
        <taxon>Gunneridae</taxon>
        <taxon>Pentapetalae</taxon>
        <taxon>asterids</taxon>
        <taxon>lamiids</taxon>
        <taxon>Lamiales</taxon>
        <taxon>Orobanchaceae</taxon>
        <taxon>Rehmannieae</taxon>
        <taxon>Rehmannia</taxon>
    </lineage>
</organism>
<proteinExistence type="predicted"/>
<dbReference type="PANTHER" id="PTHR33710">
    <property type="entry name" value="BNAC02G09200D PROTEIN"/>
    <property type="match status" value="1"/>
</dbReference>
<accession>A0ABR0VAL5</accession>
<dbReference type="Proteomes" id="UP001318860">
    <property type="component" value="Unassembled WGS sequence"/>
</dbReference>
<dbReference type="PANTHER" id="PTHR33710:SF71">
    <property type="entry name" value="ENDONUCLEASE_EXONUCLEASE_PHOSPHATASE DOMAIN-CONTAINING PROTEIN"/>
    <property type="match status" value="1"/>
</dbReference>
<name>A0ABR0VAL5_REHGL</name>
<feature type="domain" description="Endonuclease/exonuclease/phosphatase" evidence="1">
    <location>
        <begin position="5"/>
        <end position="226"/>
    </location>
</feature>
<dbReference type="InterPro" id="IPR036691">
    <property type="entry name" value="Endo/exonu/phosph_ase_sf"/>
</dbReference>
<dbReference type="SUPFAM" id="SSF56219">
    <property type="entry name" value="DNase I-like"/>
    <property type="match status" value="1"/>
</dbReference>